<feature type="transmembrane region" description="Helical" evidence="6">
    <location>
        <begin position="50"/>
        <end position="68"/>
    </location>
</feature>
<keyword evidence="3 6" id="KW-0812">Transmembrane</keyword>
<feature type="transmembrane region" description="Helical" evidence="6">
    <location>
        <begin position="219"/>
        <end position="239"/>
    </location>
</feature>
<dbReference type="GO" id="GO:0022857">
    <property type="term" value="F:transmembrane transporter activity"/>
    <property type="evidence" value="ECO:0007669"/>
    <property type="project" value="InterPro"/>
</dbReference>
<gene>
    <name evidence="8" type="ordered locus">Curi_c21240</name>
</gene>
<evidence type="ECO:0000313" key="8">
    <source>
        <dbReference type="EMBL" id="AFS79128.1"/>
    </source>
</evidence>
<dbReference type="EMBL" id="CP003326">
    <property type="protein sequence ID" value="AFS79128.1"/>
    <property type="molecule type" value="Genomic_DNA"/>
</dbReference>
<dbReference type="Proteomes" id="UP000006094">
    <property type="component" value="Chromosome"/>
</dbReference>
<dbReference type="CDD" id="cd17324">
    <property type="entry name" value="MFS_NepI_like"/>
    <property type="match status" value="1"/>
</dbReference>
<dbReference type="eggNOG" id="COG2814">
    <property type="taxonomic scope" value="Bacteria"/>
</dbReference>
<dbReference type="Gene3D" id="1.20.1250.20">
    <property type="entry name" value="MFS general substrate transporter like domains"/>
    <property type="match status" value="1"/>
</dbReference>
<evidence type="ECO:0000256" key="5">
    <source>
        <dbReference type="ARBA" id="ARBA00023136"/>
    </source>
</evidence>
<evidence type="ECO:0000313" key="9">
    <source>
        <dbReference type="Proteomes" id="UP000006094"/>
    </source>
</evidence>
<evidence type="ECO:0000256" key="1">
    <source>
        <dbReference type="ARBA" id="ARBA00004651"/>
    </source>
</evidence>
<dbReference type="PANTHER" id="PTHR42910">
    <property type="entry name" value="TRANSPORTER SCO4007-RELATED"/>
    <property type="match status" value="1"/>
</dbReference>
<feature type="transmembrane region" description="Helical" evidence="6">
    <location>
        <begin position="302"/>
        <end position="321"/>
    </location>
</feature>
<reference evidence="8 9" key="1">
    <citation type="journal article" date="2012" name="PLoS ONE">
        <title>The purine-utilizing bacterium Clostridium acidurici 9a: a genome-guided metabolic reconsideration.</title>
        <authorList>
            <person name="Hartwich K."/>
            <person name="Poehlein A."/>
            <person name="Daniel R."/>
        </authorList>
    </citation>
    <scope>NUCLEOTIDE SEQUENCE [LARGE SCALE GENOMIC DNA]</scope>
    <source>
        <strain evidence="9">ATCC 7906 / DSM 604 / BCRC 14475 / CIP 104303 / KCTC 5404 / NCIMB 10678 / 9a</strain>
    </source>
</reference>
<feature type="transmembrane region" description="Helical" evidence="6">
    <location>
        <begin position="341"/>
        <end position="359"/>
    </location>
</feature>
<sequence length="392" mass="42671">MDNEESLKLSNSLILLMVITCGVSVANIYYNQPILGDLARYFNVSTKSIGLVSTFTQIGYGLGMLFIVPLGDIKERKSLIINMLFISTISLVLFGISMNFYWLLVSSFLVGFSSIITQLIVPFAASLANPNESGAVIGKVLSGALVGILLARTISGFVGSRFGFRIIFFSAALLMLLLSFTLKKLLPSSLPTSSDKYINIMGSLFSIFKNNSIVRSSSIIGAMMFASFSVFWTTLIFHLESPSYNLGAKEAGLFSLVGITGVLFTPLTGKLSDKKSPRFTVGLSIFVVILSYFVLLLFGENIFGLILGVILLDLGISSGQVSNQAMIHSLNSEAKNRFNTIFMFLYFSGGSIGSFLGTFSWNKFGWAGVCIAGLLLLFVALITYCTMRRKNN</sequence>
<evidence type="ECO:0000256" key="2">
    <source>
        <dbReference type="ARBA" id="ARBA00022448"/>
    </source>
</evidence>
<dbReference type="STRING" id="1128398.Curi_c21240"/>
<evidence type="ECO:0000259" key="7">
    <source>
        <dbReference type="PROSITE" id="PS50850"/>
    </source>
</evidence>
<accession>K0AZA0</accession>
<comment type="subcellular location">
    <subcellularLocation>
        <location evidence="1">Cell membrane</location>
        <topology evidence="1">Multi-pass membrane protein</topology>
    </subcellularLocation>
</comment>
<name>K0AZA0_GOTA9</name>
<feature type="transmembrane region" description="Helical" evidence="6">
    <location>
        <begin position="12"/>
        <end position="30"/>
    </location>
</feature>
<feature type="transmembrane region" description="Helical" evidence="6">
    <location>
        <begin position="164"/>
        <end position="182"/>
    </location>
</feature>
<dbReference type="PROSITE" id="PS50850">
    <property type="entry name" value="MFS"/>
    <property type="match status" value="1"/>
</dbReference>
<keyword evidence="9" id="KW-1185">Reference proteome</keyword>
<dbReference type="KEGG" id="cad:Curi_c21240"/>
<dbReference type="Pfam" id="PF07690">
    <property type="entry name" value="MFS_1"/>
    <property type="match status" value="1"/>
</dbReference>
<keyword evidence="5 6" id="KW-0472">Membrane</keyword>
<feature type="domain" description="Major facilitator superfamily (MFS) profile" evidence="7">
    <location>
        <begin position="10"/>
        <end position="391"/>
    </location>
</feature>
<dbReference type="InterPro" id="IPR011701">
    <property type="entry name" value="MFS"/>
</dbReference>
<feature type="transmembrane region" description="Helical" evidence="6">
    <location>
        <begin position="108"/>
        <end position="128"/>
    </location>
</feature>
<dbReference type="RefSeq" id="WP_014968264.1">
    <property type="nucleotide sequence ID" value="NC_018664.1"/>
</dbReference>
<evidence type="ECO:0000256" key="6">
    <source>
        <dbReference type="SAM" id="Phobius"/>
    </source>
</evidence>
<dbReference type="InterPro" id="IPR036259">
    <property type="entry name" value="MFS_trans_sf"/>
</dbReference>
<keyword evidence="4 6" id="KW-1133">Transmembrane helix</keyword>
<proteinExistence type="predicted"/>
<keyword evidence="2" id="KW-0813">Transport</keyword>
<protein>
    <submittedName>
        <fullName evidence="8">Major facilitator transporter protein</fullName>
    </submittedName>
</protein>
<dbReference type="HOGENOM" id="CLU_001265_23_0_9"/>
<feature type="transmembrane region" description="Helical" evidence="6">
    <location>
        <begin position="279"/>
        <end position="296"/>
    </location>
</feature>
<dbReference type="AlphaFoldDB" id="K0AZA0"/>
<feature type="transmembrane region" description="Helical" evidence="6">
    <location>
        <begin position="80"/>
        <end position="102"/>
    </location>
</feature>
<feature type="transmembrane region" description="Helical" evidence="6">
    <location>
        <begin position="140"/>
        <end position="158"/>
    </location>
</feature>
<evidence type="ECO:0000256" key="3">
    <source>
        <dbReference type="ARBA" id="ARBA00022692"/>
    </source>
</evidence>
<dbReference type="PANTHER" id="PTHR42910:SF1">
    <property type="entry name" value="MAJOR FACILITATOR SUPERFAMILY (MFS) PROFILE DOMAIN-CONTAINING PROTEIN"/>
    <property type="match status" value="1"/>
</dbReference>
<evidence type="ECO:0000256" key="4">
    <source>
        <dbReference type="ARBA" id="ARBA00022989"/>
    </source>
</evidence>
<dbReference type="InterPro" id="IPR020846">
    <property type="entry name" value="MFS_dom"/>
</dbReference>
<feature type="transmembrane region" description="Helical" evidence="6">
    <location>
        <begin position="251"/>
        <end position="267"/>
    </location>
</feature>
<dbReference type="SUPFAM" id="SSF103473">
    <property type="entry name" value="MFS general substrate transporter"/>
    <property type="match status" value="1"/>
</dbReference>
<organism evidence="8 9">
    <name type="scientific">Gottschalkia acidurici (strain ATCC 7906 / DSM 604 / BCRC 14475 / CIP 104303 / KCTC 5404 / NCIMB 10678 / 9a)</name>
    <name type="common">Clostridium acidurici</name>
    <dbReference type="NCBI Taxonomy" id="1128398"/>
    <lineage>
        <taxon>Bacteria</taxon>
        <taxon>Bacillati</taxon>
        <taxon>Bacillota</taxon>
        <taxon>Tissierellia</taxon>
        <taxon>Tissierellales</taxon>
        <taxon>Gottschalkiaceae</taxon>
        <taxon>Gottschalkia</taxon>
    </lineage>
</organism>
<feature type="transmembrane region" description="Helical" evidence="6">
    <location>
        <begin position="365"/>
        <end position="387"/>
    </location>
</feature>
<dbReference type="GO" id="GO:0005886">
    <property type="term" value="C:plasma membrane"/>
    <property type="evidence" value="ECO:0007669"/>
    <property type="project" value="UniProtKB-SubCell"/>
</dbReference>
<dbReference type="PATRIC" id="fig|1128398.3.peg.2192"/>